<proteinExistence type="predicted"/>
<evidence type="ECO:0000313" key="1">
    <source>
        <dbReference type="Ensembl" id="ENSCGRP00001026281.1"/>
    </source>
</evidence>
<accession>A0A8C2N7X6</accession>
<dbReference type="Proteomes" id="UP000694386">
    <property type="component" value="Unplaced"/>
</dbReference>
<protein>
    <submittedName>
        <fullName evidence="1">Uncharacterized protein</fullName>
    </submittedName>
</protein>
<sequence>MSLASTGPGPVCAKGGEMVTVSLGSEVSAQSFPVCAILGLWLHWMSGTQNSCWGFSPAPELTDNTSISVMFQKAFQKCTSRFWMIRSNSAPRNSGSMANRPPCSPKDTSPMERVCRNGRMAGVNCEGIHVQGNV</sequence>
<reference evidence="1" key="2">
    <citation type="submission" date="2025-09" db="UniProtKB">
        <authorList>
            <consortium name="Ensembl"/>
        </authorList>
    </citation>
    <scope>IDENTIFICATION</scope>
</reference>
<evidence type="ECO:0000313" key="2">
    <source>
        <dbReference type="Proteomes" id="UP000694386"/>
    </source>
</evidence>
<dbReference type="AlphaFoldDB" id="A0A8C2N7X6"/>
<organism evidence="1 2">
    <name type="scientific">Cricetulus griseus</name>
    <name type="common">Chinese hamster</name>
    <name type="synonym">Cricetulus barabensis griseus</name>
    <dbReference type="NCBI Taxonomy" id="10029"/>
    <lineage>
        <taxon>Eukaryota</taxon>
        <taxon>Metazoa</taxon>
        <taxon>Chordata</taxon>
        <taxon>Craniata</taxon>
        <taxon>Vertebrata</taxon>
        <taxon>Euteleostomi</taxon>
        <taxon>Mammalia</taxon>
        <taxon>Eutheria</taxon>
        <taxon>Euarchontoglires</taxon>
        <taxon>Glires</taxon>
        <taxon>Rodentia</taxon>
        <taxon>Myomorpha</taxon>
        <taxon>Muroidea</taxon>
        <taxon>Cricetidae</taxon>
        <taxon>Cricetinae</taxon>
        <taxon>Cricetulus</taxon>
    </lineage>
</organism>
<name>A0A8C2N7X6_CRIGR</name>
<dbReference type="Ensembl" id="ENSCGRT00001030527.1">
    <property type="protein sequence ID" value="ENSCGRP00001026281.1"/>
    <property type="gene ID" value="ENSCGRG00001023649.1"/>
</dbReference>
<reference evidence="1" key="1">
    <citation type="submission" date="2025-08" db="UniProtKB">
        <authorList>
            <consortium name="Ensembl"/>
        </authorList>
    </citation>
    <scope>IDENTIFICATION</scope>
</reference>